<comment type="caution">
    <text evidence="1">The sequence shown here is derived from an EMBL/GenBank/DDBJ whole genome shotgun (WGS) entry which is preliminary data.</text>
</comment>
<proteinExistence type="predicted"/>
<dbReference type="EMBL" id="JBBNAE010000005">
    <property type="protein sequence ID" value="KAK9124030.1"/>
    <property type="molecule type" value="Genomic_DNA"/>
</dbReference>
<evidence type="ECO:0000313" key="2">
    <source>
        <dbReference type="Proteomes" id="UP001417504"/>
    </source>
</evidence>
<dbReference type="GO" id="GO:0005743">
    <property type="term" value="C:mitochondrial inner membrane"/>
    <property type="evidence" value="ECO:0007669"/>
    <property type="project" value="TreeGrafter"/>
</dbReference>
<dbReference type="InterPro" id="IPR007849">
    <property type="entry name" value="ATP10"/>
</dbReference>
<dbReference type="Proteomes" id="UP001417504">
    <property type="component" value="Unassembled WGS sequence"/>
</dbReference>
<protein>
    <recommendedName>
        <fullName evidence="3">AT1G08220-like protein</fullName>
    </recommendedName>
</protein>
<dbReference type="GO" id="GO:0033615">
    <property type="term" value="P:mitochondrial proton-transporting ATP synthase complex assembly"/>
    <property type="evidence" value="ECO:0007669"/>
    <property type="project" value="TreeGrafter"/>
</dbReference>
<dbReference type="Pfam" id="PF05176">
    <property type="entry name" value="ATP-synt_10"/>
    <property type="match status" value="1"/>
</dbReference>
<dbReference type="AlphaFoldDB" id="A0AAP0P059"/>
<gene>
    <name evidence="1" type="ORF">Sjap_013632</name>
</gene>
<sequence length="311" mass="35252">MTHEYGLLEATMTMESIDVPIDTGLRSRARDESTYRVYTESVLEGRGSTVVPKNSTIYRNCEIYRSEGSSTVLEDMLRACVRPRETEEVSLGRFAEICFLRRSGGLYARSFKLIITRTTALTSPPLEFSPPTGRRSSRLSLCHKDEMNRGYFADISELKKHGGKLISPGPSLVCLSFRASSQKMIESWAVPVSDAFRTSNVFRLYEVSLIDSWFLSLNPIKQLLLRVMRKSKTGENNALERQIVYAFGDHYYFRKSLNILNLLTGYIFLLDGFGRIRWQGSGFATKEELVSLLSCTTLLLEENEMAASKPQ</sequence>
<keyword evidence="2" id="KW-1185">Reference proteome</keyword>
<evidence type="ECO:0008006" key="3">
    <source>
        <dbReference type="Google" id="ProtNLM"/>
    </source>
</evidence>
<name>A0AAP0P059_9MAGN</name>
<accession>A0AAP0P059</accession>
<reference evidence="1 2" key="1">
    <citation type="submission" date="2024-01" db="EMBL/GenBank/DDBJ databases">
        <title>Genome assemblies of Stephania.</title>
        <authorList>
            <person name="Yang L."/>
        </authorList>
    </citation>
    <scope>NUCLEOTIDE SEQUENCE [LARGE SCALE GENOMIC DNA]</scope>
    <source>
        <strain evidence="1">QJT</strain>
        <tissue evidence="1">Leaf</tissue>
    </source>
</reference>
<organism evidence="1 2">
    <name type="scientific">Stephania japonica</name>
    <dbReference type="NCBI Taxonomy" id="461633"/>
    <lineage>
        <taxon>Eukaryota</taxon>
        <taxon>Viridiplantae</taxon>
        <taxon>Streptophyta</taxon>
        <taxon>Embryophyta</taxon>
        <taxon>Tracheophyta</taxon>
        <taxon>Spermatophyta</taxon>
        <taxon>Magnoliopsida</taxon>
        <taxon>Ranunculales</taxon>
        <taxon>Menispermaceae</taxon>
        <taxon>Menispermoideae</taxon>
        <taxon>Cissampelideae</taxon>
        <taxon>Stephania</taxon>
    </lineage>
</organism>
<dbReference type="PANTHER" id="PTHR28106">
    <property type="entry name" value="MITOCHONDRIAL ATPASE COMPLEX SUBUNIT ATP10"/>
    <property type="match status" value="1"/>
</dbReference>
<dbReference type="PANTHER" id="PTHR28106:SF1">
    <property type="entry name" value="MITOCHONDRIAL ATPASE COMPLEX SUBUNIT ATP10"/>
    <property type="match status" value="1"/>
</dbReference>
<evidence type="ECO:0000313" key="1">
    <source>
        <dbReference type="EMBL" id="KAK9124030.1"/>
    </source>
</evidence>